<evidence type="ECO:0000313" key="3">
    <source>
        <dbReference type="EMBL" id="TYP86712.1"/>
    </source>
</evidence>
<dbReference type="GO" id="GO:0016746">
    <property type="term" value="F:acyltransferase activity"/>
    <property type="evidence" value="ECO:0007669"/>
    <property type="project" value="UniProtKB-KW"/>
</dbReference>
<dbReference type="InterPro" id="IPR050065">
    <property type="entry name" value="GlmU-like"/>
</dbReference>
<gene>
    <name evidence="3" type="ORF">BC792_1433</name>
</gene>
<keyword evidence="4" id="KW-1185">Reference proteome</keyword>
<accession>A0A5S5CVX9</accession>
<keyword evidence="1 3" id="KW-0808">Transferase</keyword>
<comment type="caution">
    <text evidence="3">The sequence shown here is derived from an EMBL/GenBank/DDBJ whole genome shotgun (WGS) entry which is preliminary data.</text>
</comment>
<protein>
    <submittedName>
        <fullName evidence="3">UDP-N-acetylglucosamine diphosphorylase/glucosamine-1-phosphate N-acetyltransferase</fullName>
    </submittedName>
</protein>
<dbReference type="NCBIfam" id="TIGR03991">
    <property type="entry name" value="alt_bact_glmU"/>
    <property type="match status" value="1"/>
</dbReference>
<dbReference type="Gene3D" id="2.160.10.10">
    <property type="entry name" value="Hexapeptide repeat proteins"/>
    <property type="match status" value="1"/>
</dbReference>
<dbReference type="SUPFAM" id="SSF51161">
    <property type="entry name" value="Trimeric LpxA-like enzymes"/>
    <property type="match status" value="1"/>
</dbReference>
<dbReference type="Proteomes" id="UP000325105">
    <property type="component" value="Unassembled WGS sequence"/>
</dbReference>
<dbReference type="EMBL" id="VNHX01000043">
    <property type="protein sequence ID" value="TYP86712.1"/>
    <property type="molecule type" value="Genomic_DNA"/>
</dbReference>
<evidence type="ECO:0000313" key="4">
    <source>
        <dbReference type="Proteomes" id="UP000325105"/>
    </source>
</evidence>
<dbReference type="OrthoDB" id="9784832at2"/>
<dbReference type="RefSeq" id="WP_148910431.1">
    <property type="nucleotide sequence ID" value="NZ_VNHX01000043.1"/>
</dbReference>
<dbReference type="AlphaFoldDB" id="A0A5S5CVX9"/>
<reference evidence="3 4" key="1">
    <citation type="submission" date="2019-07" db="EMBL/GenBank/DDBJ databases">
        <title>Genomic Encyclopedia of Archaeal and Bacterial Type Strains, Phase II (KMG-II): from individual species to whole genera.</title>
        <authorList>
            <person name="Goeker M."/>
        </authorList>
    </citation>
    <scope>NUCLEOTIDE SEQUENCE [LARGE SCALE GENOMIC DNA]</scope>
    <source>
        <strain evidence="3 4">DSM 18850</strain>
    </source>
</reference>
<evidence type="ECO:0000256" key="1">
    <source>
        <dbReference type="ARBA" id="ARBA00022679"/>
    </source>
</evidence>
<name>A0A5S5CVX9_9SPHI</name>
<dbReference type="Pfam" id="PF13562">
    <property type="entry name" value="NTP_transf_4"/>
    <property type="match status" value="1"/>
</dbReference>
<proteinExistence type="predicted"/>
<organism evidence="3 4">
    <name type="scientific">Sphingobacterium allocomposti</name>
    <dbReference type="NCBI Taxonomy" id="415956"/>
    <lineage>
        <taxon>Bacteria</taxon>
        <taxon>Pseudomonadati</taxon>
        <taxon>Bacteroidota</taxon>
        <taxon>Sphingobacteriia</taxon>
        <taxon>Sphingobacteriales</taxon>
        <taxon>Sphingobacteriaceae</taxon>
        <taxon>Sphingobacterium</taxon>
    </lineage>
</organism>
<dbReference type="InterPro" id="IPR023917">
    <property type="entry name" value="Bifunctiontional_GlmU_bac-type"/>
</dbReference>
<dbReference type="PANTHER" id="PTHR43584">
    <property type="entry name" value="NUCLEOTIDYL TRANSFERASE"/>
    <property type="match status" value="1"/>
</dbReference>
<dbReference type="InterPro" id="IPR011004">
    <property type="entry name" value="Trimer_LpxA-like_sf"/>
</dbReference>
<dbReference type="GO" id="GO:0016779">
    <property type="term" value="F:nucleotidyltransferase activity"/>
    <property type="evidence" value="ECO:0007669"/>
    <property type="project" value="UniProtKB-ARBA"/>
</dbReference>
<keyword evidence="2" id="KW-0012">Acyltransferase</keyword>
<evidence type="ECO:0000256" key="2">
    <source>
        <dbReference type="ARBA" id="ARBA00023315"/>
    </source>
</evidence>
<sequence length="398" mass="44431">MLEVVLYDRASWREHLLPLVYTRPVGDLRVGILTFHEKWQLLMQSPVTFYTETYLQRKFVPPGSGSLFLVLRANLCPSVALVQALVDLKEGCVLKQGEDWLAYKVNKWHDDTIVPQLEVVGFQGEVEQVRYLEDIFLKNAAQLRFDYHLLTEGRESAVLDTSNTVIGDLLFAEEDVEARCCTFNTLGGPIYIGKGAVLEEGALLKGPIAIGKGARVKMGSRLYPNVTIGPKATVGGEVNNTVMWGDCAKGHDGYLGCAVIGEGCNIGAGSSNSNLQNNWGTVDIYDYHLREWRHTGAHKVGTFMGDFSMCGINSSITTGCVVGVGAQVAMSNIIPKFVADFSWLTDQKRERYNWEKFRAMLRARAMLRNERLREADIDILADVYRITARHNEEIKSTK</sequence>